<dbReference type="Proteomes" id="UP000231259">
    <property type="component" value="Unassembled WGS sequence"/>
</dbReference>
<keyword evidence="4" id="KW-0808">Transferase</keyword>
<evidence type="ECO:0000256" key="5">
    <source>
        <dbReference type="ARBA" id="ARBA00022741"/>
    </source>
</evidence>
<evidence type="ECO:0000259" key="9">
    <source>
        <dbReference type="PROSITE" id="PS50110"/>
    </source>
</evidence>
<dbReference type="GO" id="GO:0005524">
    <property type="term" value="F:ATP binding"/>
    <property type="evidence" value="ECO:0007669"/>
    <property type="project" value="UniProtKB-KW"/>
</dbReference>
<dbReference type="PANTHER" id="PTHR41523">
    <property type="entry name" value="TWO-COMPONENT SYSTEM SENSOR PROTEIN"/>
    <property type="match status" value="1"/>
</dbReference>
<dbReference type="InterPro" id="IPR011102">
    <property type="entry name" value="Sig_transdc_His_kinase_HWE"/>
</dbReference>
<dbReference type="SUPFAM" id="SSF55874">
    <property type="entry name" value="ATPase domain of HSP90 chaperone/DNA topoisomerase II/histidine kinase"/>
    <property type="match status" value="1"/>
</dbReference>
<comment type="caution">
    <text evidence="10">The sequence shown here is derived from an EMBL/GenBank/DDBJ whole genome shotgun (WGS) entry which is preliminary data.</text>
</comment>
<dbReference type="InterPro" id="IPR011006">
    <property type="entry name" value="CheY-like_superfamily"/>
</dbReference>
<dbReference type="InterPro" id="IPR036890">
    <property type="entry name" value="HATPase_C_sf"/>
</dbReference>
<keyword evidence="6" id="KW-0418">Kinase</keyword>
<dbReference type="GO" id="GO:0000160">
    <property type="term" value="P:phosphorelay signal transduction system"/>
    <property type="evidence" value="ECO:0007669"/>
    <property type="project" value="InterPro"/>
</dbReference>
<evidence type="ECO:0000313" key="10">
    <source>
        <dbReference type="EMBL" id="PIL19055.1"/>
    </source>
</evidence>
<dbReference type="SMART" id="SM00911">
    <property type="entry name" value="HWE_HK"/>
    <property type="match status" value="1"/>
</dbReference>
<dbReference type="Gene3D" id="3.40.50.2300">
    <property type="match status" value="1"/>
</dbReference>
<evidence type="ECO:0000256" key="1">
    <source>
        <dbReference type="ARBA" id="ARBA00000085"/>
    </source>
</evidence>
<reference evidence="10 11" key="1">
    <citation type="submission" date="2013-09" db="EMBL/GenBank/DDBJ databases">
        <title>Genome sequencing of Phaeobacter antarcticus sp. nov. SM1211.</title>
        <authorList>
            <person name="Zhang X.-Y."/>
            <person name="Liu C."/>
            <person name="Chen X.-L."/>
            <person name="Xie B.-B."/>
            <person name="Qin Q.-L."/>
            <person name="Rong J.-C."/>
            <person name="Zhang Y.-Z."/>
        </authorList>
    </citation>
    <scope>NUCLEOTIDE SEQUENCE [LARGE SCALE GENOMIC DNA]</scope>
    <source>
        <strain evidence="10 11">SM1211</strain>
    </source>
</reference>
<dbReference type="Pfam" id="PF00072">
    <property type="entry name" value="Response_reg"/>
    <property type="match status" value="1"/>
</dbReference>
<dbReference type="EC" id="2.7.13.3" evidence="2"/>
<evidence type="ECO:0000313" key="11">
    <source>
        <dbReference type="Proteomes" id="UP000231259"/>
    </source>
</evidence>
<keyword evidence="11" id="KW-1185">Reference proteome</keyword>
<dbReference type="PANTHER" id="PTHR41523:SF8">
    <property type="entry name" value="ETHYLENE RESPONSE SENSOR PROTEIN"/>
    <property type="match status" value="1"/>
</dbReference>
<feature type="domain" description="Response regulatory" evidence="9">
    <location>
        <begin position="253"/>
        <end position="363"/>
    </location>
</feature>
<keyword evidence="3 8" id="KW-0597">Phosphoprotein</keyword>
<feature type="modified residue" description="4-aspartylphosphate" evidence="8">
    <location>
        <position position="303"/>
    </location>
</feature>
<dbReference type="GO" id="GO:0004673">
    <property type="term" value="F:protein histidine kinase activity"/>
    <property type="evidence" value="ECO:0007669"/>
    <property type="project" value="UniProtKB-EC"/>
</dbReference>
<keyword evidence="5" id="KW-0547">Nucleotide-binding</keyword>
<name>A0A2G8RBV8_9RHOB</name>
<dbReference type="Pfam" id="PF07536">
    <property type="entry name" value="HWE_HK"/>
    <property type="match status" value="1"/>
</dbReference>
<evidence type="ECO:0000256" key="7">
    <source>
        <dbReference type="ARBA" id="ARBA00022840"/>
    </source>
</evidence>
<dbReference type="InterPro" id="IPR001789">
    <property type="entry name" value="Sig_transdc_resp-reg_receiver"/>
</dbReference>
<dbReference type="RefSeq" id="WP_099911877.1">
    <property type="nucleotide sequence ID" value="NZ_AWWI01000115.1"/>
</dbReference>
<accession>A0A2G8RBV8</accession>
<evidence type="ECO:0000256" key="6">
    <source>
        <dbReference type="ARBA" id="ARBA00022777"/>
    </source>
</evidence>
<proteinExistence type="predicted"/>
<comment type="catalytic activity">
    <reaction evidence="1">
        <text>ATP + protein L-histidine = ADP + protein N-phospho-L-histidine.</text>
        <dbReference type="EC" id="2.7.13.3"/>
    </reaction>
</comment>
<evidence type="ECO:0000256" key="3">
    <source>
        <dbReference type="ARBA" id="ARBA00022553"/>
    </source>
</evidence>
<organism evidence="10 11">
    <name type="scientific">Puniceibacterium antarcticum</name>
    <dbReference type="NCBI Taxonomy" id="1206336"/>
    <lineage>
        <taxon>Bacteria</taxon>
        <taxon>Pseudomonadati</taxon>
        <taxon>Pseudomonadota</taxon>
        <taxon>Alphaproteobacteria</taxon>
        <taxon>Rhodobacterales</taxon>
        <taxon>Paracoccaceae</taxon>
        <taxon>Puniceibacterium</taxon>
    </lineage>
</organism>
<keyword evidence="7" id="KW-0067">ATP-binding</keyword>
<dbReference type="OrthoDB" id="489241at2"/>
<evidence type="ECO:0000256" key="2">
    <source>
        <dbReference type="ARBA" id="ARBA00012438"/>
    </source>
</evidence>
<dbReference type="PROSITE" id="PS50110">
    <property type="entry name" value="RESPONSE_REGULATORY"/>
    <property type="match status" value="1"/>
</dbReference>
<sequence length="370" mass="40962">MLNRAFDVYAFPIDKPEDSRIANLFHDITDIKRHKDHVELLLKEVNHCAKNMLSLVNVIARRTASSGIYGFLERFSDRISALAANQDILVKSEWKTVDLNDLVRGQLAHFSDLFENRIHVDGSPIMIFPEAAEKLGMALHELTTNAGKYGALSNTSGQVQISWRRERTEDRHSYVMEWRETGGPSVKAPQRTGFGSLVSGSLLTSGLGGSVDAKYEPSGLIWRLTCPLASVTVVDDTASVRAEPLTRKSEEVGVLIVDDDALLTRSISEMLEEAGLAMIGPTGNVEDALALIAHARPSFAILDVKRGTETSEPVALELQKQGVPFLCVSGYSKDQLPDIFDEVLFLPKPVDERRILKMIQQQAELKTLEH</sequence>
<protein>
    <recommendedName>
        <fullName evidence="2">histidine kinase</fullName>
        <ecNumber evidence="2">2.7.13.3</ecNumber>
    </recommendedName>
</protein>
<dbReference type="Gene3D" id="3.30.565.10">
    <property type="entry name" value="Histidine kinase-like ATPase, C-terminal domain"/>
    <property type="match status" value="1"/>
</dbReference>
<evidence type="ECO:0000256" key="4">
    <source>
        <dbReference type="ARBA" id="ARBA00022679"/>
    </source>
</evidence>
<gene>
    <name evidence="10" type="ORF">P775_16565</name>
</gene>
<evidence type="ECO:0000256" key="8">
    <source>
        <dbReference type="PROSITE-ProRule" id="PRU00169"/>
    </source>
</evidence>
<dbReference type="SUPFAM" id="SSF52172">
    <property type="entry name" value="CheY-like"/>
    <property type="match status" value="1"/>
</dbReference>
<dbReference type="EMBL" id="AWWI01000115">
    <property type="protein sequence ID" value="PIL19055.1"/>
    <property type="molecule type" value="Genomic_DNA"/>
</dbReference>
<dbReference type="AlphaFoldDB" id="A0A2G8RBV8"/>